<evidence type="ECO:0000313" key="1">
    <source>
        <dbReference type="EMBL" id="CAB3988317.1"/>
    </source>
</evidence>
<dbReference type="Proteomes" id="UP001152795">
    <property type="component" value="Unassembled WGS sequence"/>
</dbReference>
<protein>
    <submittedName>
        <fullName evidence="1">Uncharacterized protein</fullName>
    </submittedName>
</protein>
<reference evidence="1" key="1">
    <citation type="submission" date="2020-04" db="EMBL/GenBank/DDBJ databases">
        <authorList>
            <person name="Alioto T."/>
            <person name="Alioto T."/>
            <person name="Gomez Garrido J."/>
        </authorList>
    </citation>
    <scope>NUCLEOTIDE SEQUENCE</scope>
    <source>
        <strain evidence="1">A484AB</strain>
    </source>
</reference>
<accession>A0A7D9HLW3</accession>
<organism evidence="1 2">
    <name type="scientific">Paramuricea clavata</name>
    <name type="common">Red gorgonian</name>
    <name type="synonym">Violescent sea-whip</name>
    <dbReference type="NCBI Taxonomy" id="317549"/>
    <lineage>
        <taxon>Eukaryota</taxon>
        <taxon>Metazoa</taxon>
        <taxon>Cnidaria</taxon>
        <taxon>Anthozoa</taxon>
        <taxon>Octocorallia</taxon>
        <taxon>Malacalcyonacea</taxon>
        <taxon>Plexauridae</taxon>
        <taxon>Paramuricea</taxon>
    </lineage>
</organism>
<proteinExistence type="predicted"/>
<name>A0A7D9HLW3_PARCT</name>
<dbReference type="AlphaFoldDB" id="A0A7D9HLW3"/>
<gene>
    <name evidence="1" type="ORF">PACLA_8A069236</name>
</gene>
<evidence type="ECO:0000313" key="2">
    <source>
        <dbReference type="Proteomes" id="UP001152795"/>
    </source>
</evidence>
<comment type="caution">
    <text evidence="1">The sequence shown here is derived from an EMBL/GenBank/DDBJ whole genome shotgun (WGS) entry which is preliminary data.</text>
</comment>
<keyword evidence="2" id="KW-1185">Reference proteome</keyword>
<feature type="non-terminal residue" evidence="1">
    <location>
        <position position="1"/>
    </location>
</feature>
<dbReference type="EMBL" id="CACRXK020001306">
    <property type="protein sequence ID" value="CAB3988317.1"/>
    <property type="molecule type" value="Genomic_DNA"/>
</dbReference>
<sequence length="129" mass="14335">MENLPGDVVQLGVICPHLMASSVGPGISNFNSVSIPIDAQAGVQRFFNSARKTELKTELNMEALVTIHCLIASATMEFLCADNSKDRENAVRKNNNAENAKIAQSNIEIWFKSYLYHRRQQIILGSIEK</sequence>